<feature type="domain" description="Cytochrome c" evidence="7">
    <location>
        <begin position="72"/>
        <end position="158"/>
    </location>
</feature>
<evidence type="ECO:0000313" key="9">
    <source>
        <dbReference type="Proteomes" id="UP000316426"/>
    </source>
</evidence>
<keyword evidence="9" id="KW-1185">Reference proteome</keyword>
<dbReference type="Gene3D" id="1.10.760.10">
    <property type="entry name" value="Cytochrome c-like domain"/>
    <property type="match status" value="3"/>
</dbReference>
<dbReference type="GO" id="GO:0009055">
    <property type="term" value="F:electron transfer activity"/>
    <property type="evidence" value="ECO:0007669"/>
    <property type="project" value="InterPro"/>
</dbReference>
<dbReference type="InterPro" id="IPR036909">
    <property type="entry name" value="Cyt_c-like_dom_sf"/>
</dbReference>
<accession>A0A518KBX6</accession>
<evidence type="ECO:0000256" key="6">
    <source>
        <dbReference type="PROSITE-ProRule" id="PRU00433"/>
    </source>
</evidence>
<name>A0A518KBX6_9BACT</name>
<dbReference type="AlphaFoldDB" id="A0A518KBX6"/>
<keyword evidence="1" id="KW-0813">Transport</keyword>
<evidence type="ECO:0000259" key="7">
    <source>
        <dbReference type="PROSITE" id="PS51007"/>
    </source>
</evidence>
<gene>
    <name evidence="8" type="primary">cyc1</name>
    <name evidence="8" type="ORF">Spa11_35150</name>
</gene>
<dbReference type="InterPro" id="IPR009056">
    <property type="entry name" value="Cyt_c-like_dom"/>
</dbReference>
<dbReference type="InterPro" id="IPR050597">
    <property type="entry name" value="Cytochrome_c_Oxidase_Subunit"/>
</dbReference>
<evidence type="ECO:0000256" key="4">
    <source>
        <dbReference type="ARBA" id="ARBA00022982"/>
    </source>
</evidence>
<dbReference type="PANTHER" id="PTHR33751">
    <property type="entry name" value="CBB3-TYPE CYTOCHROME C OXIDASE SUBUNIT FIXP"/>
    <property type="match status" value="1"/>
</dbReference>
<dbReference type="KEGG" id="bmei:Spa11_35150"/>
<keyword evidence="4" id="KW-0249">Electron transport</keyword>
<dbReference type="Pfam" id="PF13442">
    <property type="entry name" value="Cytochrome_CBB3"/>
    <property type="match status" value="1"/>
</dbReference>
<evidence type="ECO:0000256" key="1">
    <source>
        <dbReference type="ARBA" id="ARBA00022448"/>
    </source>
</evidence>
<reference evidence="8 9" key="1">
    <citation type="submission" date="2019-02" db="EMBL/GenBank/DDBJ databases">
        <title>Deep-cultivation of Planctomycetes and their phenomic and genomic characterization uncovers novel biology.</title>
        <authorList>
            <person name="Wiegand S."/>
            <person name="Jogler M."/>
            <person name="Boedeker C."/>
            <person name="Pinto D."/>
            <person name="Vollmers J."/>
            <person name="Rivas-Marin E."/>
            <person name="Kohn T."/>
            <person name="Peeters S.H."/>
            <person name="Heuer A."/>
            <person name="Rast P."/>
            <person name="Oberbeckmann S."/>
            <person name="Bunk B."/>
            <person name="Jeske O."/>
            <person name="Meyerdierks A."/>
            <person name="Storesund J.E."/>
            <person name="Kallscheuer N."/>
            <person name="Luecker S."/>
            <person name="Lage O.M."/>
            <person name="Pohl T."/>
            <person name="Merkel B.J."/>
            <person name="Hornburger P."/>
            <person name="Mueller R.-W."/>
            <person name="Bruemmer F."/>
            <person name="Labrenz M."/>
            <person name="Spormann A.M."/>
            <person name="Op den Camp H."/>
            <person name="Overmann J."/>
            <person name="Amann R."/>
            <person name="Jetten M.S.M."/>
            <person name="Mascher T."/>
            <person name="Medema M.H."/>
            <person name="Devos D.P."/>
            <person name="Kaster A.-K."/>
            <person name="Ovreas L."/>
            <person name="Rohde M."/>
            <person name="Galperin M.Y."/>
            <person name="Jogler C."/>
        </authorList>
    </citation>
    <scope>NUCLEOTIDE SEQUENCE [LARGE SCALE GENOMIC DNA]</scope>
    <source>
        <strain evidence="8 9">Spa11</strain>
    </source>
</reference>
<dbReference type="Proteomes" id="UP000316426">
    <property type="component" value="Chromosome"/>
</dbReference>
<dbReference type="GO" id="GO:0046872">
    <property type="term" value="F:metal ion binding"/>
    <property type="evidence" value="ECO:0007669"/>
    <property type="project" value="UniProtKB-KW"/>
</dbReference>
<dbReference type="RefSeq" id="WP_145114475.1">
    <property type="nucleotide sequence ID" value="NZ_CP036349.1"/>
</dbReference>
<evidence type="ECO:0000313" key="8">
    <source>
        <dbReference type="EMBL" id="QDV75301.1"/>
    </source>
</evidence>
<feature type="domain" description="Cytochrome c" evidence="7">
    <location>
        <begin position="178"/>
        <end position="259"/>
    </location>
</feature>
<organism evidence="8 9">
    <name type="scientific">Botrimarina mediterranea</name>
    <dbReference type="NCBI Taxonomy" id="2528022"/>
    <lineage>
        <taxon>Bacteria</taxon>
        <taxon>Pseudomonadati</taxon>
        <taxon>Planctomycetota</taxon>
        <taxon>Planctomycetia</taxon>
        <taxon>Pirellulales</taxon>
        <taxon>Lacipirellulaceae</taxon>
        <taxon>Botrimarina</taxon>
    </lineage>
</organism>
<dbReference type="EMBL" id="CP036349">
    <property type="protein sequence ID" value="QDV75301.1"/>
    <property type="molecule type" value="Genomic_DNA"/>
</dbReference>
<dbReference type="GO" id="GO:0020037">
    <property type="term" value="F:heme binding"/>
    <property type="evidence" value="ECO:0007669"/>
    <property type="project" value="InterPro"/>
</dbReference>
<protein>
    <submittedName>
        <fullName evidence="8">Cytochrome c-552</fullName>
    </submittedName>
</protein>
<evidence type="ECO:0000256" key="3">
    <source>
        <dbReference type="ARBA" id="ARBA00022723"/>
    </source>
</evidence>
<dbReference type="PROSITE" id="PS51007">
    <property type="entry name" value="CYTC"/>
    <property type="match status" value="3"/>
</dbReference>
<keyword evidence="3 6" id="KW-0479">Metal-binding</keyword>
<sequence length="368" mass="39805">MKLRLKQRATTLAVFLGLLAMLGSIVVVTGVAPIRASSGHWAITKWFLAFSKNRSVATHSLGIEAPELDDPGRVRRGAGHYETACANCHGSPLRARSPVALAMTPTPPLLSPLVERRKARELYYVVQHGILFAGMPAWPTQQRPDEVWDVVAFLVRLPQIDRDEYARLISQENGLTPLPTADGVATAPLATCTRCHGADGRGGPGGAFPRLVGQPAQYLLESLEAYTAGERHSGVMQTVAAVLTDEERRAFANHFGEMSASSTDATALSGFQEDRDAIARGRQIAEHGLPDANVPSCIDCHGPGELPIADEYPRLAGQPAWYLERQLRLFHTGHRGGTNARLMDPIAAGLPEAMYRDVALYYSSLAAD</sequence>
<dbReference type="SUPFAM" id="SSF46626">
    <property type="entry name" value="Cytochrome c"/>
    <property type="match status" value="3"/>
</dbReference>
<dbReference type="PANTHER" id="PTHR33751:SF9">
    <property type="entry name" value="CYTOCHROME C4"/>
    <property type="match status" value="1"/>
</dbReference>
<keyword evidence="5 6" id="KW-0408">Iron</keyword>
<evidence type="ECO:0000256" key="5">
    <source>
        <dbReference type="ARBA" id="ARBA00023004"/>
    </source>
</evidence>
<keyword evidence="2 6" id="KW-0349">Heme</keyword>
<feature type="domain" description="Cytochrome c" evidence="7">
    <location>
        <begin position="276"/>
        <end position="366"/>
    </location>
</feature>
<evidence type="ECO:0000256" key="2">
    <source>
        <dbReference type="ARBA" id="ARBA00022617"/>
    </source>
</evidence>
<proteinExistence type="predicted"/>
<dbReference type="Pfam" id="PF00034">
    <property type="entry name" value="Cytochrom_C"/>
    <property type="match status" value="1"/>
</dbReference>